<keyword evidence="3" id="KW-1185">Reference proteome</keyword>
<reference evidence="2" key="2">
    <citation type="submission" date="2020-02" db="EMBL/GenBank/DDBJ databases">
        <title>Flavobacterium profundi sp. nov., isolated from a deep-sea seamount.</title>
        <authorList>
            <person name="Zhang D.-C."/>
        </authorList>
    </citation>
    <scope>NUCLEOTIDE SEQUENCE</scope>
    <source>
        <strain evidence="2">EC11</strain>
    </source>
</reference>
<gene>
    <name evidence="2" type="ORF">FIA58_004040</name>
</gene>
<accession>A0ABX0ISM9</accession>
<dbReference type="InterPro" id="IPR046232">
    <property type="entry name" value="DUF6265"/>
</dbReference>
<feature type="domain" description="DUF6265" evidence="1">
    <location>
        <begin position="30"/>
        <end position="139"/>
    </location>
</feature>
<dbReference type="Pfam" id="PF19780">
    <property type="entry name" value="DUF6265"/>
    <property type="match status" value="1"/>
</dbReference>
<evidence type="ECO:0000313" key="3">
    <source>
        <dbReference type="Proteomes" id="UP000817854"/>
    </source>
</evidence>
<organism evidence="2 3">
    <name type="scientific">Flavobacterium jejuense</name>
    <dbReference type="NCBI Taxonomy" id="1544455"/>
    <lineage>
        <taxon>Bacteria</taxon>
        <taxon>Pseudomonadati</taxon>
        <taxon>Bacteroidota</taxon>
        <taxon>Flavobacteriia</taxon>
        <taxon>Flavobacteriales</taxon>
        <taxon>Flavobacteriaceae</taxon>
        <taxon>Flavobacterium</taxon>
    </lineage>
</organism>
<protein>
    <recommendedName>
        <fullName evidence="1">DUF6265 domain-containing protein</fullName>
    </recommendedName>
</protein>
<name>A0ABX0ISM9_9FLAO</name>
<dbReference type="Proteomes" id="UP000817854">
    <property type="component" value="Unassembled WGS sequence"/>
</dbReference>
<evidence type="ECO:0000259" key="1">
    <source>
        <dbReference type="Pfam" id="PF19780"/>
    </source>
</evidence>
<dbReference type="RefSeq" id="WP_140960317.1">
    <property type="nucleotide sequence ID" value="NZ_VEVQ02000002.1"/>
</dbReference>
<proteinExistence type="predicted"/>
<reference evidence="2" key="1">
    <citation type="submission" date="2019-05" db="EMBL/GenBank/DDBJ databases">
        <authorList>
            <person name="Lianzixin W."/>
        </authorList>
    </citation>
    <scope>NUCLEOTIDE SEQUENCE</scope>
    <source>
        <strain evidence="2">EC11</strain>
    </source>
</reference>
<sequence>MKTKFFITMVGMMVLCAYTMKEPNDINKAKWLIGTWENKTPKGIIYETWNKSNDSQFSGKSYIIKEKDTIIFENIQLVQKQDGLFYIPIVKNQNSGLPVRFVSKIISETELVFENLQHDFPQIISYKKINSDSLVAEISGTKNGQKRRQTFPMKRVK</sequence>
<comment type="caution">
    <text evidence="2">The sequence shown here is derived from an EMBL/GenBank/DDBJ whole genome shotgun (WGS) entry which is preliminary data.</text>
</comment>
<dbReference type="EMBL" id="VEVQ02000002">
    <property type="protein sequence ID" value="NHN24840.1"/>
    <property type="molecule type" value="Genomic_DNA"/>
</dbReference>
<evidence type="ECO:0000313" key="2">
    <source>
        <dbReference type="EMBL" id="NHN24840.1"/>
    </source>
</evidence>